<dbReference type="InterPro" id="IPR036237">
    <property type="entry name" value="Xyl_isomerase-like_sf"/>
</dbReference>
<evidence type="ECO:0000313" key="2">
    <source>
        <dbReference type="EMBL" id="RAW49676.1"/>
    </source>
</evidence>
<reference evidence="2 3" key="1">
    <citation type="submission" date="2018-02" db="EMBL/GenBank/DDBJ databases">
        <title>Complete genome sequencing of Faecalibacterium prausnitzii strains isolated from the human gut.</title>
        <authorList>
            <person name="Fitzgerald B.C."/>
            <person name="Shkoporov A.N."/>
            <person name="Ross P.R."/>
            <person name="Hill C."/>
        </authorList>
    </citation>
    <scope>NUCLEOTIDE SEQUENCE [LARGE SCALE GENOMIC DNA]</scope>
    <source>
        <strain evidence="2 3">APC942/18-1</strain>
    </source>
</reference>
<dbReference type="EMBL" id="PRLA01000005">
    <property type="protein sequence ID" value="RAW49676.1"/>
    <property type="molecule type" value="Genomic_DNA"/>
</dbReference>
<dbReference type="SUPFAM" id="SSF51658">
    <property type="entry name" value="Xylose isomerase-like"/>
    <property type="match status" value="1"/>
</dbReference>
<comment type="caution">
    <text evidence="2">The sequence shown here is derived from an EMBL/GenBank/DDBJ whole genome shotgun (WGS) entry which is preliminary data.</text>
</comment>
<dbReference type="Proteomes" id="UP000250997">
    <property type="component" value="Unassembled WGS sequence"/>
</dbReference>
<dbReference type="Gene3D" id="3.20.20.150">
    <property type="entry name" value="Divalent-metal-dependent TIM barrel enzymes"/>
    <property type="match status" value="1"/>
</dbReference>
<accession>A0AAX1QH69</accession>
<evidence type="ECO:0000259" key="1">
    <source>
        <dbReference type="Pfam" id="PF01261"/>
    </source>
</evidence>
<dbReference type="Pfam" id="PF01261">
    <property type="entry name" value="AP_endonuc_2"/>
    <property type="match status" value="1"/>
</dbReference>
<sequence length="286" mass="32109">MKTSYNEACARDCSTLEKDLALCEKAGFDYIEIRLDLLRGWLKEHTVEQLKEFFETHRLKPHAINAVYLHQGMLPDETPDWDDPAMQDFKLACEVGSAIGSGYVIIVPPLDPSGVFTGDVAAAEQECIRILKKLSALARPYGMKLCFELVGLRKSCVRSIEAADRIVRAVDEDNTGFVFDSYNIHLNGHCNDFSAIKNVQPEKIFAVHLMSADNVPESEMGQDKRCFAGTGVVDTDSFLQTLKCCGYDGMVSVETFRPEYWAKTPEWVIENAYRTTREALEKNGCL</sequence>
<proteinExistence type="predicted"/>
<protein>
    <submittedName>
        <fullName evidence="2">Sugar phosphate isomerase/epimerase</fullName>
    </submittedName>
</protein>
<gene>
    <name evidence="2" type="ORF">C4N27_07850</name>
</gene>
<dbReference type="GO" id="GO:0016853">
    <property type="term" value="F:isomerase activity"/>
    <property type="evidence" value="ECO:0007669"/>
    <property type="project" value="UniProtKB-KW"/>
</dbReference>
<dbReference type="InterPro" id="IPR050312">
    <property type="entry name" value="IolE/XylAMocC-like"/>
</dbReference>
<dbReference type="PANTHER" id="PTHR12110:SF21">
    <property type="entry name" value="XYLOSE ISOMERASE-LIKE TIM BARREL DOMAIN-CONTAINING PROTEIN"/>
    <property type="match status" value="1"/>
</dbReference>
<organism evidence="2 3">
    <name type="scientific">Faecalibacterium prausnitzii</name>
    <dbReference type="NCBI Taxonomy" id="853"/>
    <lineage>
        <taxon>Bacteria</taxon>
        <taxon>Bacillati</taxon>
        <taxon>Bacillota</taxon>
        <taxon>Clostridia</taxon>
        <taxon>Eubacteriales</taxon>
        <taxon>Oscillospiraceae</taxon>
        <taxon>Faecalibacterium</taxon>
    </lineage>
</organism>
<name>A0AAX1QH69_9FIRM</name>
<dbReference type="PANTHER" id="PTHR12110">
    <property type="entry name" value="HYDROXYPYRUVATE ISOMERASE"/>
    <property type="match status" value="1"/>
</dbReference>
<evidence type="ECO:0000313" key="3">
    <source>
        <dbReference type="Proteomes" id="UP000250997"/>
    </source>
</evidence>
<keyword evidence="2" id="KW-0413">Isomerase</keyword>
<dbReference type="InterPro" id="IPR013022">
    <property type="entry name" value="Xyl_isomerase-like_TIM-brl"/>
</dbReference>
<dbReference type="AlphaFoldDB" id="A0AAX1QH69"/>
<dbReference type="RefSeq" id="WP_158396237.1">
    <property type="nucleotide sequence ID" value="NZ_CP026548.1"/>
</dbReference>
<feature type="domain" description="Xylose isomerase-like TIM barrel" evidence="1">
    <location>
        <begin position="20"/>
        <end position="268"/>
    </location>
</feature>